<keyword evidence="4 7" id="KW-0812">Transmembrane</keyword>
<keyword evidence="2 7" id="KW-0813">Transport</keyword>
<comment type="similarity">
    <text evidence="7">Belongs to the binding-protein-dependent transport system permease family.</text>
</comment>
<dbReference type="Proteomes" id="UP000516046">
    <property type="component" value="Chromosome"/>
</dbReference>
<evidence type="ECO:0000313" key="10">
    <source>
        <dbReference type="Proteomes" id="UP000516046"/>
    </source>
</evidence>
<dbReference type="EMBL" id="CP060696">
    <property type="protein sequence ID" value="QNO17191.1"/>
    <property type="molecule type" value="Genomic_DNA"/>
</dbReference>
<keyword evidence="3" id="KW-1003">Cell membrane</keyword>
<feature type="transmembrane region" description="Helical" evidence="7">
    <location>
        <begin position="208"/>
        <end position="229"/>
    </location>
</feature>
<keyword evidence="5 7" id="KW-1133">Transmembrane helix</keyword>
<dbReference type="SUPFAM" id="SSF161098">
    <property type="entry name" value="MetI-like"/>
    <property type="match status" value="1"/>
</dbReference>
<proteinExistence type="inferred from homology"/>
<evidence type="ECO:0000256" key="2">
    <source>
        <dbReference type="ARBA" id="ARBA00022448"/>
    </source>
</evidence>
<dbReference type="PROSITE" id="PS50928">
    <property type="entry name" value="ABC_TM1"/>
    <property type="match status" value="1"/>
</dbReference>
<dbReference type="Gene3D" id="1.10.3720.10">
    <property type="entry name" value="MetI-like"/>
    <property type="match status" value="1"/>
</dbReference>
<evidence type="ECO:0000256" key="3">
    <source>
        <dbReference type="ARBA" id="ARBA00022475"/>
    </source>
</evidence>
<sequence>MSKPSTSTQIKSGRGKLTAARIGCYIFLIFLCFLCLFFFYMLLINSSRNTFQIQQGFSFIPGSSFLTNLQNTLNDANIPVVSGIVNSLLVSALSAVLATYFSAMTAYGIHAYDFKFKRAAFTLILLIMTMPTQISAVGFVNQMQSMGLKDSLIPLFLPSIASPIVFFFMKQYMDSNLPMEIVEAARIDGSNEFHTFNRIVLPIMKPAVAVQAIFTFVSAWNNYFIPALLLDSANKKTLPILIAQLRSADFLKFDMGKVYMLITIAIIPVIIVYLLLSKFIVRGVALGGVKG</sequence>
<feature type="transmembrane region" description="Helical" evidence="7">
    <location>
        <begin position="20"/>
        <end position="43"/>
    </location>
</feature>
<protein>
    <submittedName>
        <fullName evidence="9">Carbohydrate ABC transporter permease</fullName>
    </submittedName>
</protein>
<dbReference type="GO" id="GO:0055085">
    <property type="term" value="P:transmembrane transport"/>
    <property type="evidence" value="ECO:0007669"/>
    <property type="project" value="InterPro"/>
</dbReference>
<keyword evidence="6 7" id="KW-0472">Membrane</keyword>
<evidence type="ECO:0000256" key="5">
    <source>
        <dbReference type="ARBA" id="ARBA00022989"/>
    </source>
</evidence>
<dbReference type="GO" id="GO:0005886">
    <property type="term" value="C:plasma membrane"/>
    <property type="evidence" value="ECO:0007669"/>
    <property type="project" value="UniProtKB-SubCell"/>
</dbReference>
<feature type="transmembrane region" description="Helical" evidence="7">
    <location>
        <begin position="152"/>
        <end position="169"/>
    </location>
</feature>
<gene>
    <name evidence="9" type="ORF">H6X83_09520</name>
</gene>
<organism evidence="9 10">
    <name type="scientific">Caproicibacterium amylolyticum</name>
    <dbReference type="NCBI Taxonomy" id="2766537"/>
    <lineage>
        <taxon>Bacteria</taxon>
        <taxon>Bacillati</taxon>
        <taxon>Bacillota</taxon>
        <taxon>Clostridia</taxon>
        <taxon>Eubacteriales</taxon>
        <taxon>Oscillospiraceae</taxon>
        <taxon>Caproicibacterium</taxon>
    </lineage>
</organism>
<accession>A0A7G9WES9</accession>
<feature type="transmembrane region" description="Helical" evidence="7">
    <location>
        <begin position="84"/>
        <end position="107"/>
    </location>
</feature>
<dbReference type="InterPro" id="IPR035906">
    <property type="entry name" value="MetI-like_sf"/>
</dbReference>
<comment type="subcellular location">
    <subcellularLocation>
        <location evidence="1 7">Cell membrane</location>
        <topology evidence="1 7">Multi-pass membrane protein</topology>
    </subcellularLocation>
</comment>
<name>A0A7G9WES9_9FIRM</name>
<dbReference type="Pfam" id="PF00528">
    <property type="entry name" value="BPD_transp_1"/>
    <property type="match status" value="1"/>
</dbReference>
<dbReference type="PANTHER" id="PTHR43744">
    <property type="entry name" value="ABC TRANSPORTER PERMEASE PROTEIN MG189-RELATED-RELATED"/>
    <property type="match status" value="1"/>
</dbReference>
<feature type="transmembrane region" description="Helical" evidence="7">
    <location>
        <begin position="119"/>
        <end position="140"/>
    </location>
</feature>
<dbReference type="KEGG" id="caml:H6X83_09520"/>
<evidence type="ECO:0000256" key="7">
    <source>
        <dbReference type="RuleBase" id="RU363032"/>
    </source>
</evidence>
<evidence type="ECO:0000256" key="4">
    <source>
        <dbReference type="ARBA" id="ARBA00022692"/>
    </source>
</evidence>
<dbReference type="PANTHER" id="PTHR43744:SF2">
    <property type="entry name" value="ARABINOOLIGOSACCHARIDES TRANSPORT SYSTEM PERMEASE PROTEIN ARAQ"/>
    <property type="match status" value="1"/>
</dbReference>
<reference evidence="9 10" key="1">
    <citation type="submission" date="2020-08" db="EMBL/GenBank/DDBJ databases">
        <authorList>
            <person name="Ren C."/>
            <person name="Gu Y."/>
            <person name="Xu Y."/>
        </authorList>
    </citation>
    <scope>NUCLEOTIDE SEQUENCE [LARGE SCALE GENOMIC DNA]</scope>
    <source>
        <strain evidence="9 10">LBM18003</strain>
    </source>
</reference>
<dbReference type="InterPro" id="IPR000515">
    <property type="entry name" value="MetI-like"/>
</dbReference>
<evidence type="ECO:0000256" key="1">
    <source>
        <dbReference type="ARBA" id="ARBA00004651"/>
    </source>
</evidence>
<dbReference type="AlphaFoldDB" id="A0A7G9WES9"/>
<feature type="domain" description="ABC transmembrane type-1" evidence="8">
    <location>
        <begin position="84"/>
        <end position="276"/>
    </location>
</feature>
<dbReference type="RefSeq" id="WP_212506260.1">
    <property type="nucleotide sequence ID" value="NZ_CP060696.1"/>
</dbReference>
<keyword evidence="10" id="KW-1185">Reference proteome</keyword>
<feature type="transmembrane region" description="Helical" evidence="7">
    <location>
        <begin position="258"/>
        <end position="276"/>
    </location>
</feature>
<evidence type="ECO:0000256" key="6">
    <source>
        <dbReference type="ARBA" id="ARBA00023136"/>
    </source>
</evidence>
<dbReference type="CDD" id="cd06261">
    <property type="entry name" value="TM_PBP2"/>
    <property type="match status" value="1"/>
</dbReference>
<evidence type="ECO:0000259" key="8">
    <source>
        <dbReference type="PROSITE" id="PS50928"/>
    </source>
</evidence>
<evidence type="ECO:0000313" key="9">
    <source>
        <dbReference type="EMBL" id="QNO17191.1"/>
    </source>
</evidence>